<keyword evidence="2" id="KW-1185">Reference proteome</keyword>
<dbReference type="Proteomes" id="UP000299102">
    <property type="component" value="Unassembled WGS sequence"/>
</dbReference>
<dbReference type="EMBL" id="BGZK01000017">
    <property type="protein sequence ID" value="GBP05320.1"/>
    <property type="molecule type" value="Genomic_DNA"/>
</dbReference>
<proteinExistence type="predicted"/>
<evidence type="ECO:0000313" key="1">
    <source>
        <dbReference type="EMBL" id="GBP05320.1"/>
    </source>
</evidence>
<dbReference type="AlphaFoldDB" id="A0A4C1SVR0"/>
<reference evidence="1 2" key="1">
    <citation type="journal article" date="2019" name="Commun. Biol.">
        <title>The bagworm genome reveals a unique fibroin gene that provides high tensile strength.</title>
        <authorList>
            <person name="Kono N."/>
            <person name="Nakamura H."/>
            <person name="Ohtoshi R."/>
            <person name="Tomita M."/>
            <person name="Numata K."/>
            <person name="Arakawa K."/>
        </authorList>
    </citation>
    <scope>NUCLEOTIDE SEQUENCE [LARGE SCALE GENOMIC DNA]</scope>
</reference>
<accession>A0A4C1SVR0</accession>
<evidence type="ECO:0000313" key="2">
    <source>
        <dbReference type="Proteomes" id="UP000299102"/>
    </source>
</evidence>
<comment type="caution">
    <text evidence="1">The sequence shown here is derived from an EMBL/GenBank/DDBJ whole genome shotgun (WGS) entry which is preliminary data.</text>
</comment>
<gene>
    <name evidence="1" type="ORF">EVAR_76757_1</name>
</gene>
<name>A0A4C1SVR0_EUMVA</name>
<organism evidence="1 2">
    <name type="scientific">Eumeta variegata</name>
    <name type="common">Bagworm moth</name>
    <name type="synonym">Eumeta japonica</name>
    <dbReference type="NCBI Taxonomy" id="151549"/>
    <lineage>
        <taxon>Eukaryota</taxon>
        <taxon>Metazoa</taxon>
        <taxon>Ecdysozoa</taxon>
        <taxon>Arthropoda</taxon>
        <taxon>Hexapoda</taxon>
        <taxon>Insecta</taxon>
        <taxon>Pterygota</taxon>
        <taxon>Neoptera</taxon>
        <taxon>Endopterygota</taxon>
        <taxon>Lepidoptera</taxon>
        <taxon>Glossata</taxon>
        <taxon>Ditrysia</taxon>
        <taxon>Tineoidea</taxon>
        <taxon>Psychidae</taxon>
        <taxon>Oiketicinae</taxon>
        <taxon>Eumeta</taxon>
    </lineage>
</organism>
<protein>
    <submittedName>
        <fullName evidence="1">Uncharacterized protein</fullName>
    </submittedName>
</protein>
<sequence length="127" mass="13786">MCGKPEISTRRRQAHAAAVRHLSPPPAGGALPRECERLRARTRLDAGPECWRIVKNGKTSCRTLTYPIAGVCPPTISLLRTLSLEFKPPVLAPCGRKLETIDVAYAVTTLGINGLTNCLRRGVSDLI</sequence>